<evidence type="ECO:0000313" key="2">
    <source>
        <dbReference type="EMBL" id="KIW08085.1"/>
    </source>
</evidence>
<feature type="compositionally biased region" description="Polar residues" evidence="1">
    <location>
        <begin position="131"/>
        <end position="140"/>
    </location>
</feature>
<reference evidence="2 3" key="1">
    <citation type="submission" date="2015-01" db="EMBL/GenBank/DDBJ databases">
        <title>The Genome Sequence of Ochroconis gallopava CBS43764.</title>
        <authorList>
            <consortium name="The Broad Institute Genomics Platform"/>
            <person name="Cuomo C."/>
            <person name="de Hoog S."/>
            <person name="Gorbushina A."/>
            <person name="Stielow B."/>
            <person name="Teixiera M."/>
            <person name="Abouelleil A."/>
            <person name="Chapman S.B."/>
            <person name="Priest M."/>
            <person name="Young S.K."/>
            <person name="Wortman J."/>
            <person name="Nusbaum C."/>
            <person name="Birren B."/>
        </authorList>
    </citation>
    <scope>NUCLEOTIDE SEQUENCE [LARGE SCALE GENOMIC DNA]</scope>
    <source>
        <strain evidence="2 3">CBS 43764</strain>
    </source>
</reference>
<dbReference type="VEuPathDB" id="FungiDB:PV09_01025"/>
<protein>
    <recommendedName>
        <fullName evidence="4">Sialidase</fullName>
    </recommendedName>
</protein>
<organism evidence="2 3">
    <name type="scientific">Verruconis gallopava</name>
    <dbReference type="NCBI Taxonomy" id="253628"/>
    <lineage>
        <taxon>Eukaryota</taxon>
        <taxon>Fungi</taxon>
        <taxon>Dikarya</taxon>
        <taxon>Ascomycota</taxon>
        <taxon>Pezizomycotina</taxon>
        <taxon>Dothideomycetes</taxon>
        <taxon>Pleosporomycetidae</taxon>
        <taxon>Venturiales</taxon>
        <taxon>Sympoventuriaceae</taxon>
        <taxon>Verruconis</taxon>
    </lineage>
</organism>
<dbReference type="GeneID" id="27308998"/>
<dbReference type="HOGENOM" id="CLU_020422_0_0_1"/>
<dbReference type="InParanoid" id="A0A0D2ANK5"/>
<dbReference type="RefSeq" id="XP_016217954.1">
    <property type="nucleotide sequence ID" value="XM_016353859.1"/>
</dbReference>
<feature type="region of interest" description="Disordered" evidence="1">
    <location>
        <begin position="113"/>
        <end position="145"/>
    </location>
</feature>
<dbReference type="EMBL" id="KN847531">
    <property type="protein sequence ID" value="KIW08085.1"/>
    <property type="molecule type" value="Genomic_DNA"/>
</dbReference>
<feature type="region of interest" description="Disordered" evidence="1">
    <location>
        <begin position="196"/>
        <end position="253"/>
    </location>
</feature>
<dbReference type="STRING" id="253628.A0A0D2ANK5"/>
<evidence type="ECO:0000313" key="3">
    <source>
        <dbReference type="Proteomes" id="UP000053259"/>
    </source>
</evidence>
<feature type="compositionally biased region" description="Low complexity" evidence="1">
    <location>
        <begin position="208"/>
        <end position="226"/>
    </location>
</feature>
<proteinExistence type="predicted"/>
<name>A0A0D2ANK5_9PEZI</name>
<evidence type="ECO:0008006" key="4">
    <source>
        <dbReference type="Google" id="ProtNLM"/>
    </source>
</evidence>
<gene>
    <name evidence="2" type="ORF">PV09_01025</name>
</gene>
<dbReference type="Proteomes" id="UP000053259">
    <property type="component" value="Unassembled WGS sequence"/>
</dbReference>
<dbReference type="OrthoDB" id="5300765at2759"/>
<keyword evidence="3" id="KW-1185">Reference proteome</keyword>
<sequence>MLALGIRHAMFHTDRHTTPPLSAAQMFYPNSAESNITAHSFFSTGNSPESVLTDITAPSRGGSPPASTSVNRGPLLLPKIRCQDQTTEPTAGPVRHHRTVSANPAFHHFTPYPYGIIRPTTSRRRTHSPEGRSTSTSTSIVGPGISSSAAPASTFPASNNFPSYSNFPSAITKQSALASNVDSPFAVQAYQVPNENAPPAGYNSSLNSPISFNHSHSQSSTSSRRASLAHVRTTSLPPAPNGGHSRSASASSVDHDTVWRHGYPTQYRQIPQYVTAGSQISVSAATASPITQASQSAGPALMMNELPLSFDDTDLSFTFPQETTSLLSYLSSANPAPGLIARSVNDDFHRKNRDWWWWDVRTLRSWTDFNMDTILAIQDFERLLHFPQDASMLPNPARSSTAPDTEHHLRDIYQKFFATKVNAALKATLGENHIFMHAQNSASNNTWPKPDFISNYASDYMKTYHDETRGRLVGLVKPYSVWNTGLRTGDQIQRVQYLHGLSHLHRVMREHRCRYGFIITEIELLCVRMGAKDDEYMASMNRQPGAQDEGPIPWFGYLETANPIQLSTHGLDPETNKPRLTVAIALWYMHMLAKEEPLQGQPGWKLHVGGPAERTRQFRLERDSWIPKAQDGEKRNAKNIRGWVWPEDPFHKKENLEKRRRR</sequence>
<dbReference type="AlphaFoldDB" id="A0A0D2ANK5"/>
<evidence type="ECO:0000256" key="1">
    <source>
        <dbReference type="SAM" id="MobiDB-lite"/>
    </source>
</evidence>
<accession>A0A0D2ANK5</accession>